<evidence type="ECO:0000256" key="7">
    <source>
        <dbReference type="ARBA" id="ARBA00023239"/>
    </source>
</evidence>
<feature type="chain" id="PRO_5047108754" evidence="9">
    <location>
        <begin position="26"/>
        <end position="437"/>
    </location>
</feature>
<name>A0ABW4AVM0_9ACTN</name>
<keyword evidence="3" id="KW-0964">Secreted</keyword>
<proteinExistence type="inferred from homology"/>
<dbReference type="Proteomes" id="UP001597183">
    <property type="component" value="Unassembled WGS sequence"/>
</dbReference>
<accession>A0ABW4AVM0</accession>
<evidence type="ECO:0000256" key="4">
    <source>
        <dbReference type="ARBA" id="ARBA00022723"/>
    </source>
</evidence>
<evidence type="ECO:0000313" key="12">
    <source>
        <dbReference type="Proteomes" id="UP001597183"/>
    </source>
</evidence>
<dbReference type="SUPFAM" id="SSF51126">
    <property type="entry name" value="Pectin lyase-like"/>
    <property type="match status" value="1"/>
</dbReference>
<dbReference type="PANTHER" id="PTHR40088">
    <property type="entry name" value="PECTATE LYASE (EUROFUNG)"/>
    <property type="match status" value="1"/>
</dbReference>
<dbReference type="InterPro" id="IPR052052">
    <property type="entry name" value="Polysaccharide_Lyase_9"/>
</dbReference>
<reference evidence="12" key="1">
    <citation type="journal article" date="2019" name="Int. J. Syst. Evol. Microbiol.">
        <title>The Global Catalogue of Microorganisms (GCM) 10K type strain sequencing project: providing services to taxonomists for standard genome sequencing and annotation.</title>
        <authorList>
            <consortium name="The Broad Institute Genomics Platform"/>
            <consortium name="The Broad Institute Genome Sequencing Center for Infectious Disease"/>
            <person name="Wu L."/>
            <person name="Ma J."/>
        </authorList>
    </citation>
    <scope>NUCLEOTIDE SEQUENCE [LARGE SCALE GENOMIC DNA]</scope>
    <source>
        <strain evidence="12">CCM 7526</strain>
    </source>
</reference>
<dbReference type="RefSeq" id="WP_317794121.1">
    <property type="nucleotide sequence ID" value="NZ_AP028461.1"/>
</dbReference>
<comment type="similarity">
    <text evidence="8">Belongs to the polysaccharide lyase 9 family.</text>
</comment>
<dbReference type="Gene3D" id="2.160.20.10">
    <property type="entry name" value="Single-stranded right-handed beta-helix, Pectin lyase-like"/>
    <property type="match status" value="1"/>
</dbReference>
<evidence type="ECO:0000256" key="2">
    <source>
        <dbReference type="ARBA" id="ARBA00004613"/>
    </source>
</evidence>
<comment type="caution">
    <text evidence="11">The sequence shown here is derived from an EMBL/GenBank/DDBJ whole genome shotgun (WGS) entry which is preliminary data.</text>
</comment>
<dbReference type="InterPro" id="IPR053868">
    <property type="entry name" value="Pel9A-like_beta_helix"/>
</dbReference>
<dbReference type="Pfam" id="PF22842">
    <property type="entry name" value="Pel9A-like_beta_helix"/>
    <property type="match status" value="1"/>
</dbReference>
<gene>
    <name evidence="11" type="ORF">ACFQ5G_53890</name>
</gene>
<keyword evidence="4" id="KW-0479">Metal-binding</keyword>
<evidence type="ECO:0000259" key="10">
    <source>
        <dbReference type="Pfam" id="PF22842"/>
    </source>
</evidence>
<keyword evidence="5 9" id="KW-0732">Signal</keyword>
<keyword evidence="6" id="KW-0106">Calcium</keyword>
<keyword evidence="7" id="KW-0456">Lyase</keyword>
<evidence type="ECO:0000256" key="8">
    <source>
        <dbReference type="ARBA" id="ARBA00038263"/>
    </source>
</evidence>
<dbReference type="EMBL" id="JBHTMK010000079">
    <property type="protein sequence ID" value="MFD1374280.1"/>
    <property type="molecule type" value="Genomic_DNA"/>
</dbReference>
<evidence type="ECO:0000256" key="1">
    <source>
        <dbReference type="ARBA" id="ARBA00001913"/>
    </source>
</evidence>
<evidence type="ECO:0000256" key="6">
    <source>
        <dbReference type="ARBA" id="ARBA00022837"/>
    </source>
</evidence>
<evidence type="ECO:0000256" key="9">
    <source>
        <dbReference type="SAM" id="SignalP"/>
    </source>
</evidence>
<keyword evidence="12" id="KW-1185">Reference proteome</keyword>
<sequence>MSLRALLVLALLVGGVAVTAGTASAAAVYYVAPNGSDSAAGTASAPWKSIAKAQSVAAAGDTVYLRGGTYTYTRATSACASRTARVDAITLNKSGTSGNPIRYWAYPGEKPVFDFSGMTDDCRIKGFDVTGSYLHLKGLEVRGVPQNNDLNAESWGLWISGSNNTFEQIDTHHHMGTGLFINGGGGNLVVNSDSHHNYDLHSSDSPGENADGFGSHYAPAGRAANVFRGCRAWWNADDGFDLISTYAPVTIEYSWAWRNGYVPGTTTAAGNGNGYKVGGFGGDYDAGAVKHTVRFSVAFLNRAAGFYANHHPVANDYFNNTGYANGTDFNMLGVDSSGAAVGRGNLRNNVAYAGTLTANMTGTTATNNSWNLGITLSNSQFQSVSTTGWDTARSSDGSLPALPHLRPTTTSALIDRGVDVGLTYRGQAPDLGAFEIS</sequence>
<dbReference type="InterPro" id="IPR012334">
    <property type="entry name" value="Pectin_lyas_fold"/>
</dbReference>
<feature type="signal peptide" evidence="9">
    <location>
        <begin position="1"/>
        <end position="25"/>
    </location>
</feature>
<feature type="domain" description="Pel9A-like right handed beta-helix region" evidence="10">
    <location>
        <begin position="25"/>
        <end position="337"/>
    </location>
</feature>
<comment type="subcellular location">
    <subcellularLocation>
        <location evidence="2">Secreted</location>
    </subcellularLocation>
</comment>
<protein>
    <submittedName>
        <fullName evidence="11">DUF1565 domain-containing protein</fullName>
    </submittedName>
</protein>
<organism evidence="11 12">
    <name type="scientific">Actinoplanes sichuanensis</name>
    <dbReference type="NCBI Taxonomy" id="512349"/>
    <lineage>
        <taxon>Bacteria</taxon>
        <taxon>Bacillati</taxon>
        <taxon>Actinomycetota</taxon>
        <taxon>Actinomycetes</taxon>
        <taxon>Micromonosporales</taxon>
        <taxon>Micromonosporaceae</taxon>
        <taxon>Actinoplanes</taxon>
    </lineage>
</organism>
<evidence type="ECO:0000256" key="3">
    <source>
        <dbReference type="ARBA" id="ARBA00022525"/>
    </source>
</evidence>
<dbReference type="InterPro" id="IPR011050">
    <property type="entry name" value="Pectin_lyase_fold/virulence"/>
</dbReference>
<dbReference type="PANTHER" id="PTHR40088:SF1">
    <property type="entry name" value="PECTATE LYASE PEL9"/>
    <property type="match status" value="1"/>
</dbReference>
<comment type="cofactor">
    <cofactor evidence="1">
        <name>Ca(2+)</name>
        <dbReference type="ChEBI" id="CHEBI:29108"/>
    </cofactor>
</comment>
<evidence type="ECO:0000256" key="5">
    <source>
        <dbReference type="ARBA" id="ARBA00022729"/>
    </source>
</evidence>
<evidence type="ECO:0000313" key="11">
    <source>
        <dbReference type="EMBL" id="MFD1374280.1"/>
    </source>
</evidence>